<dbReference type="Pfam" id="PF25491">
    <property type="entry name" value="CCHC_BCL-11A"/>
    <property type="match status" value="1"/>
</dbReference>
<keyword evidence="6" id="KW-0862">Zinc</keyword>
<dbReference type="SMART" id="SM00355">
    <property type="entry name" value="ZnF_C2H2"/>
    <property type="match status" value="5"/>
</dbReference>
<feature type="region of interest" description="Disordered" evidence="12">
    <location>
        <begin position="366"/>
        <end position="398"/>
    </location>
</feature>
<feature type="compositionally biased region" description="Low complexity" evidence="12">
    <location>
        <begin position="366"/>
        <end position="382"/>
    </location>
</feature>
<dbReference type="RefSeq" id="XP_013421968.1">
    <property type="nucleotide sequence ID" value="XM_013566514.1"/>
</dbReference>
<dbReference type="FunFam" id="3.30.160.60:FF:000075">
    <property type="entry name" value="Putative zinc finger protein 536"/>
    <property type="match status" value="1"/>
</dbReference>
<evidence type="ECO:0000256" key="7">
    <source>
        <dbReference type="ARBA" id="ARBA00023015"/>
    </source>
</evidence>
<evidence type="ECO:0000313" key="15">
    <source>
        <dbReference type="RefSeq" id="XP_013421968.1"/>
    </source>
</evidence>
<evidence type="ECO:0000256" key="3">
    <source>
        <dbReference type="ARBA" id="ARBA00022723"/>
    </source>
</evidence>
<dbReference type="InterPro" id="IPR036236">
    <property type="entry name" value="Znf_C2H2_sf"/>
</dbReference>
<dbReference type="GO" id="GO:0008270">
    <property type="term" value="F:zinc ion binding"/>
    <property type="evidence" value="ECO:0007669"/>
    <property type="project" value="UniProtKB-KW"/>
</dbReference>
<accession>A0A1S3KH62</accession>
<dbReference type="InParanoid" id="A0A1S3KH62"/>
<keyword evidence="7" id="KW-0805">Transcription regulation</keyword>
<dbReference type="InterPro" id="IPR056438">
    <property type="entry name" value="Znf-C2H2_CTCF"/>
</dbReference>
<dbReference type="PANTHER" id="PTHR23235:SF142">
    <property type="entry name" value="ZINC FINGER PROTEIN 384"/>
    <property type="match status" value="1"/>
</dbReference>
<feature type="compositionally biased region" description="Polar residues" evidence="12">
    <location>
        <begin position="302"/>
        <end position="332"/>
    </location>
</feature>
<keyword evidence="3" id="KW-0479">Metal-binding</keyword>
<dbReference type="KEGG" id="lak:106181942"/>
<feature type="domain" description="C2H2-type" evidence="13">
    <location>
        <begin position="456"/>
        <end position="483"/>
    </location>
</feature>
<feature type="region of interest" description="Disordered" evidence="12">
    <location>
        <begin position="215"/>
        <end position="266"/>
    </location>
</feature>
<dbReference type="SUPFAM" id="SSF57667">
    <property type="entry name" value="beta-beta-alpha zinc fingers"/>
    <property type="match status" value="2"/>
</dbReference>
<comment type="similarity">
    <text evidence="2">Belongs to the krueppel C2H2-type zinc-finger protein family.</text>
</comment>
<feature type="domain" description="C2H2-type" evidence="13">
    <location>
        <begin position="428"/>
        <end position="455"/>
    </location>
</feature>
<dbReference type="AlphaFoldDB" id="A0A1S3KH62"/>
<feature type="compositionally biased region" description="Acidic residues" evidence="12">
    <location>
        <begin position="217"/>
        <end position="233"/>
    </location>
</feature>
<dbReference type="GO" id="GO:0000978">
    <property type="term" value="F:RNA polymerase II cis-regulatory region sequence-specific DNA binding"/>
    <property type="evidence" value="ECO:0007669"/>
    <property type="project" value="TreeGrafter"/>
</dbReference>
<dbReference type="Pfam" id="PF00096">
    <property type="entry name" value="zf-C2H2"/>
    <property type="match status" value="2"/>
</dbReference>
<comment type="subcellular location">
    <subcellularLocation>
        <location evidence="1">Nucleus</location>
    </subcellularLocation>
</comment>
<feature type="compositionally biased region" description="Polar residues" evidence="12">
    <location>
        <begin position="513"/>
        <end position="524"/>
    </location>
</feature>
<feature type="domain" description="C2H2-type" evidence="13">
    <location>
        <begin position="484"/>
        <end position="511"/>
    </location>
</feature>
<evidence type="ECO:0000256" key="5">
    <source>
        <dbReference type="ARBA" id="ARBA00022771"/>
    </source>
</evidence>
<feature type="region of interest" description="Disordered" evidence="12">
    <location>
        <begin position="500"/>
        <end position="555"/>
    </location>
</feature>
<dbReference type="GO" id="GO:0000981">
    <property type="term" value="F:DNA-binding transcription factor activity, RNA polymerase II-specific"/>
    <property type="evidence" value="ECO:0007669"/>
    <property type="project" value="TreeGrafter"/>
</dbReference>
<feature type="region of interest" description="Disordered" evidence="12">
    <location>
        <begin position="172"/>
        <end position="201"/>
    </location>
</feature>
<keyword evidence="4" id="KW-0677">Repeat</keyword>
<evidence type="ECO:0000256" key="4">
    <source>
        <dbReference type="ARBA" id="ARBA00022737"/>
    </source>
</evidence>
<feature type="compositionally biased region" description="Low complexity" evidence="12">
    <location>
        <begin position="333"/>
        <end position="347"/>
    </location>
</feature>
<feature type="compositionally biased region" description="Low complexity" evidence="12">
    <location>
        <begin position="245"/>
        <end position="266"/>
    </location>
</feature>
<dbReference type="PROSITE" id="PS00028">
    <property type="entry name" value="ZINC_FINGER_C2H2_1"/>
    <property type="match status" value="3"/>
</dbReference>
<feature type="domain" description="C2H2-type" evidence="13">
    <location>
        <begin position="55"/>
        <end position="78"/>
    </location>
</feature>
<reference evidence="15" key="1">
    <citation type="submission" date="2025-08" db="UniProtKB">
        <authorList>
            <consortium name="RefSeq"/>
        </authorList>
    </citation>
    <scope>IDENTIFICATION</scope>
    <source>
        <tissue evidence="15">Gonads</tissue>
    </source>
</reference>
<proteinExistence type="inferred from homology"/>
<keyword evidence="9" id="KW-0804">Transcription</keyword>
<dbReference type="FunFam" id="3.30.160.60:FF:000448">
    <property type="entry name" value="RE1-silencing transcription factor A"/>
    <property type="match status" value="1"/>
</dbReference>
<dbReference type="OrthoDB" id="8113227at2759"/>
<evidence type="ECO:0000259" key="13">
    <source>
        <dbReference type="PROSITE" id="PS50157"/>
    </source>
</evidence>
<evidence type="ECO:0000256" key="8">
    <source>
        <dbReference type="ARBA" id="ARBA00023125"/>
    </source>
</evidence>
<keyword evidence="5 11" id="KW-0863">Zinc-finger</keyword>
<evidence type="ECO:0000256" key="1">
    <source>
        <dbReference type="ARBA" id="ARBA00004123"/>
    </source>
</evidence>
<dbReference type="FunFam" id="3.30.160.60:FF:000630">
    <property type="entry name" value="Zinc finger protein 180"/>
    <property type="match status" value="1"/>
</dbReference>
<feature type="region of interest" description="Disordered" evidence="12">
    <location>
        <begin position="302"/>
        <end position="354"/>
    </location>
</feature>
<feature type="compositionally biased region" description="Basic and acidic residues" evidence="12">
    <location>
        <begin position="541"/>
        <end position="555"/>
    </location>
</feature>
<dbReference type="InterPro" id="IPR013087">
    <property type="entry name" value="Znf_C2H2_type"/>
</dbReference>
<dbReference type="InterPro" id="IPR057448">
    <property type="entry name" value="BCL-11A_Znf_CCHC"/>
</dbReference>
<dbReference type="GO" id="GO:0005634">
    <property type="term" value="C:nucleus"/>
    <property type="evidence" value="ECO:0007669"/>
    <property type="project" value="UniProtKB-SubCell"/>
</dbReference>
<evidence type="ECO:0000313" key="14">
    <source>
        <dbReference type="Proteomes" id="UP000085678"/>
    </source>
</evidence>
<keyword evidence="14" id="KW-1185">Reference proteome</keyword>
<dbReference type="Proteomes" id="UP000085678">
    <property type="component" value="Unplaced"/>
</dbReference>
<dbReference type="PROSITE" id="PS50157">
    <property type="entry name" value="ZINC_FINGER_C2H2_2"/>
    <property type="match status" value="5"/>
</dbReference>
<evidence type="ECO:0000256" key="6">
    <source>
        <dbReference type="ARBA" id="ARBA00022833"/>
    </source>
</evidence>
<evidence type="ECO:0000256" key="2">
    <source>
        <dbReference type="ARBA" id="ARBA00006991"/>
    </source>
</evidence>
<sequence length="555" mass="61905">MMSVPDVDYLTCGSCQSEFPLSEIVVFMQHKKYNCDDTPDQQATIKGQDITVAKYLCQSCPKQFSAAVSLLQHAQNNHRMKIYLDQGPFSLGIQDVRVRLGEEVQEAQADLSDQGLSTGKQVQIINKKEKIVKKSNGKVGFLPRKPVETDDGDYLGPANTVFSPKKCCASVVPKKRKRHMETKHMHATGKGKKTSQRSFSSQTASTIYIDFEHSNENEEEEGEASPDSFDDPSEVTSSFSIPVKGTTTAMSTSHTAHTTTTAGDQATQEFIPFNGNRGSFIMEPGTTYSIPVSYSSMHHQGDTYFSSRESQPMQTSVSQHSSTTGFQPQIELSSSAPYSDSYQSDISQDADKSKFVDDTKEGAMSAALERSSREASSQMSRSLLSKALQRKRRYPTSRPFKCDQCGNSFNQRIHLKKHLYKHQGEKPFKCQQCDYSTVERSHLKVHIRIHTGEKPYKCTHCEYATAQNSTLKIHVKRHHGGFQLSCTSCGKQFAEKDMLEDHKREHPDHQLIKTRTSAGGSPESSDAELAFHQLGPTQGGKEVKLLHSDLKQDNT</sequence>
<organism evidence="14 15">
    <name type="scientific">Lingula anatina</name>
    <name type="common">Brachiopod</name>
    <name type="synonym">Lingula unguis</name>
    <dbReference type="NCBI Taxonomy" id="7574"/>
    <lineage>
        <taxon>Eukaryota</taxon>
        <taxon>Metazoa</taxon>
        <taxon>Spiralia</taxon>
        <taxon>Lophotrochozoa</taxon>
        <taxon>Brachiopoda</taxon>
        <taxon>Linguliformea</taxon>
        <taxon>Lingulata</taxon>
        <taxon>Lingulida</taxon>
        <taxon>Linguloidea</taxon>
        <taxon>Lingulidae</taxon>
        <taxon>Lingula</taxon>
    </lineage>
</organism>
<keyword evidence="10" id="KW-0539">Nucleus</keyword>
<feature type="compositionally biased region" description="Basic residues" evidence="12">
    <location>
        <begin position="173"/>
        <end position="195"/>
    </location>
</feature>
<feature type="domain" description="C2H2-type" evidence="13">
    <location>
        <begin position="400"/>
        <end position="427"/>
    </location>
</feature>
<dbReference type="GeneID" id="106181942"/>
<protein>
    <submittedName>
        <fullName evidence="15">RB-associated KRAB zinc finger protein-like</fullName>
    </submittedName>
</protein>
<feature type="compositionally biased region" description="Basic and acidic residues" evidence="12">
    <location>
        <begin position="500"/>
        <end position="511"/>
    </location>
</feature>
<evidence type="ECO:0000256" key="12">
    <source>
        <dbReference type="SAM" id="MobiDB-lite"/>
    </source>
</evidence>
<evidence type="ECO:0000256" key="11">
    <source>
        <dbReference type="PROSITE-ProRule" id="PRU00042"/>
    </source>
</evidence>
<dbReference type="PANTHER" id="PTHR23235">
    <property type="entry name" value="KRUEPPEL-LIKE TRANSCRIPTION FACTOR"/>
    <property type="match status" value="1"/>
</dbReference>
<dbReference type="Pfam" id="PF23611">
    <property type="entry name" value="zf-C2H2_16"/>
    <property type="match status" value="1"/>
</dbReference>
<gene>
    <name evidence="15" type="primary">LOC106181942</name>
</gene>
<evidence type="ECO:0000256" key="9">
    <source>
        <dbReference type="ARBA" id="ARBA00023163"/>
    </source>
</evidence>
<keyword evidence="8" id="KW-0238">DNA-binding</keyword>
<dbReference type="Gene3D" id="3.30.160.60">
    <property type="entry name" value="Classic Zinc Finger"/>
    <property type="match status" value="4"/>
</dbReference>
<evidence type="ECO:0000256" key="10">
    <source>
        <dbReference type="ARBA" id="ARBA00023242"/>
    </source>
</evidence>
<name>A0A1S3KH62_LINAN</name>